<dbReference type="Gramene" id="Mp3g01660.1">
    <property type="protein sequence ID" value="Mp3g01660.1.cds1"/>
    <property type="gene ID" value="Mp3g01660"/>
</dbReference>
<accession>A0A2R6XNT2</accession>
<protein>
    <submittedName>
        <fullName evidence="2">Uncharacterized protein</fullName>
    </submittedName>
</protein>
<dbReference type="AlphaFoldDB" id="A0A2R6XNT2"/>
<evidence type="ECO:0000256" key="1">
    <source>
        <dbReference type="SAM" id="MobiDB-lite"/>
    </source>
</evidence>
<sequence length="79" mass="8884">MNECGKDKMAKVGERFESENESERHPQRSRDYRTDLEVDRRGPSGQQSIRPRLHPELSSLTTAAVVETNAAWLVGCGLV</sequence>
<organism evidence="2 3">
    <name type="scientific">Marchantia polymorpha</name>
    <name type="common">Common liverwort</name>
    <name type="synonym">Marchantia aquatica</name>
    <dbReference type="NCBI Taxonomy" id="3197"/>
    <lineage>
        <taxon>Eukaryota</taxon>
        <taxon>Viridiplantae</taxon>
        <taxon>Streptophyta</taxon>
        <taxon>Embryophyta</taxon>
        <taxon>Marchantiophyta</taxon>
        <taxon>Marchantiopsida</taxon>
        <taxon>Marchantiidae</taxon>
        <taxon>Marchantiales</taxon>
        <taxon>Marchantiaceae</taxon>
        <taxon>Marchantia</taxon>
    </lineage>
</organism>
<feature type="compositionally biased region" description="Basic and acidic residues" evidence="1">
    <location>
        <begin position="1"/>
        <end position="42"/>
    </location>
</feature>
<name>A0A2R6XNT2_MARPO</name>
<dbReference type="Proteomes" id="UP000244005">
    <property type="component" value="Unassembled WGS sequence"/>
</dbReference>
<keyword evidence="3" id="KW-1185">Reference proteome</keyword>
<gene>
    <name evidence="2" type="ORF">MARPO_0007s0158</name>
</gene>
<feature type="region of interest" description="Disordered" evidence="1">
    <location>
        <begin position="1"/>
        <end position="55"/>
    </location>
</feature>
<dbReference type="EMBL" id="KZ772679">
    <property type="protein sequence ID" value="PTQ47761.1"/>
    <property type="molecule type" value="Genomic_DNA"/>
</dbReference>
<evidence type="ECO:0000313" key="3">
    <source>
        <dbReference type="Proteomes" id="UP000244005"/>
    </source>
</evidence>
<reference evidence="3" key="1">
    <citation type="journal article" date="2017" name="Cell">
        <title>Insights into land plant evolution garnered from the Marchantia polymorpha genome.</title>
        <authorList>
            <person name="Bowman J.L."/>
            <person name="Kohchi T."/>
            <person name="Yamato K.T."/>
            <person name="Jenkins J."/>
            <person name="Shu S."/>
            <person name="Ishizaki K."/>
            <person name="Yamaoka S."/>
            <person name="Nishihama R."/>
            <person name="Nakamura Y."/>
            <person name="Berger F."/>
            <person name="Adam C."/>
            <person name="Aki S.S."/>
            <person name="Althoff F."/>
            <person name="Araki T."/>
            <person name="Arteaga-Vazquez M.A."/>
            <person name="Balasubrmanian S."/>
            <person name="Barry K."/>
            <person name="Bauer D."/>
            <person name="Boehm C.R."/>
            <person name="Briginshaw L."/>
            <person name="Caballero-Perez J."/>
            <person name="Catarino B."/>
            <person name="Chen F."/>
            <person name="Chiyoda S."/>
            <person name="Chovatia M."/>
            <person name="Davies K.M."/>
            <person name="Delmans M."/>
            <person name="Demura T."/>
            <person name="Dierschke T."/>
            <person name="Dolan L."/>
            <person name="Dorantes-Acosta A.E."/>
            <person name="Eklund D.M."/>
            <person name="Florent S.N."/>
            <person name="Flores-Sandoval E."/>
            <person name="Fujiyama A."/>
            <person name="Fukuzawa H."/>
            <person name="Galik B."/>
            <person name="Grimanelli D."/>
            <person name="Grimwood J."/>
            <person name="Grossniklaus U."/>
            <person name="Hamada T."/>
            <person name="Haseloff J."/>
            <person name="Hetherington A.J."/>
            <person name="Higo A."/>
            <person name="Hirakawa Y."/>
            <person name="Hundley H.N."/>
            <person name="Ikeda Y."/>
            <person name="Inoue K."/>
            <person name="Inoue S.I."/>
            <person name="Ishida S."/>
            <person name="Jia Q."/>
            <person name="Kakita M."/>
            <person name="Kanazawa T."/>
            <person name="Kawai Y."/>
            <person name="Kawashima T."/>
            <person name="Kennedy M."/>
            <person name="Kinose K."/>
            <person name="Kinoshita T."/>
            <person name="Kohara Y."/>
            <person name="Koide E."/>
            <person name="Komatsu K."/>
            <person name="Kopischke S."/>
            <person name="Kubo M."/>
            <person name="Kyozuka J."/>
            <person name="Lagercrantz U."/>
            <person name="Lin S.S."/>
            <person name="Lindquist E."/>
            <person name="Lipzen A.M."/>
            <person name="Lu C.W."/>
            <person name="De Luna E."/>
            <person name="Martienssen R.A."/>
            <person name="Minamino N."/>
            <person name="Mizutani M."/>
            <person name="Mizutani M."/>
            <person name="Mochizuki N."/>
            <person name="Monte I."/>
            <person name="Mosher R."/>
            <person name="Nagasaki H."/>
            <person name="Nakagami H."/>
            <person name="Naramoto S."/>
            <person name="Nishitani K."/>
            <person name="Ohtani M."/>
            <person name="Okamoto T."/>
            <person name="Okumura M."/>
            <person name="Phillips J."/>
            <person name="Pollak B."/>
            <person name="Reinders A."/>
            <person name="Rovekamp M."/>
            <person name="Sano R."/>
            <person name="Sawa S."/>
            <person name="Schmid M.W."/>
            <person name="Shirakawa M."/>
            <person name="Solano R."/>
            <person name="Spunde A."/>
            <person name="Suetsugu N."/>
            <person name="Sugano S."/>
            <person name="Sugiyama A."/>
            <person name="Sun R."/>
            <person name="Suzuki Y."/>
            <person name="Takenaka M."/>
            <person name="Takezawa D."/>
            <person name="Tomogane H."/>
            <person name="Tsuzuki M."/>
            <person name="Ueda T."/>
            <person name="Umeda M."/>
            <person name="Ward J.M."/>
            <person name="Watanabe Y."/>
            <person name="Yazaki K."/>
            <person name="Yokoyama R."/>
            <person name="Yoshitake Y."/>
            <person name="Yotsui I."/>
            <person name="Zachgo S."/>
            <person name="Schmutz J."/>
        </authorList>
    </citation>
    <scope>NUCLEOTIDE SEQUENCE [LARGE SCALE GENOMIC DNA]</scope>
    <source>
        <strain evidence="3">Tak-1</strain>
    </source>
</reference>
<evidence type="ECO:0000313" key="2">
    <source>
        <dbReference type="EMBL" id="PTQ47761.1"/>
    </source>
</evidence>
<proteinExistence type="predicted"/>